<dbReference type="Proteomes" id="UP000286100">
    <property type="component" value="Unassembled WGS sequence"/>
</dbReference>
<dbReference type="GO" id="GO:0008784">
    <property type="term" value="F:alanine racemase activity"/>
    <property type="evidence" value="ECO:0007669"/>
    <property type="project" value="UniProtKB-EC"/>
</dbReference>
<dbReference type="GO" id="GO:0030170">
    <property type="term" value="F:pyridoxal phosphate binding"/>
    <property type="evidence" value="ECO:0007669"/>
    <property type="project" value="TreeGrafter"/>
</dbReference>
<dbReference type="EMBL" id="QYUM01000004">
    <property type="protein sequence ID" value="RJF86148.1"/>
    <property type="molecule type" value="Genomic_DNA"/>
</dbReference>
<evidence type="ECO:0000256" key="6">
    <source>
        <dbReference type="ARBA" id="ARBA00023235"/>
    </source>
</evidence>
<feature type="domain" description="Alanine racemase C-terminal" evidence="9">
    <location>
        <begin position="224"/>
        <end position="345"/>
    </location>
</feature>
<dbReference type="InterPro" id="IPR000821">
    <property type="entry name" value="Ala_racemase"/>
</dbReference>
<dbReference type="InterPro" id="IPR001608">
    <property type="entry name" value="Ala_racemase_N"/>
</dbReference>
<comment type="caution">
    <text evidence="10">The sequence shown here is derived from an EMBL/GenBank/DDBJ whole genome shotgun (WGS) entry which is preliminary data.</text>
</comment>
<comment type="similarity">
    <text evidence="3">Belongs to the alanine racemase family.</text>
</comment>
<dbReference type="OrthoDB" id="9813814at2"/>
<dbReference type="Gene3D" id="3.20.20.10">
    <property type="entry name" value="Alanine racemase"/>
    <property type="match status" value="1"/>
</dbReference>
<dbReference type="GO" id="GO:0005829">
    <property type="term" value="C:cytosol"/>
    <property type="evidence" value="ECO:0007669"/>
    <property type="project" value="TreeGrafter"/>
</dbReference>
<dbReference type="AlphaFoldDB" id="A0A418W816"/>
<evidence type="ECO:0000313" key="11">
    <source>
        <dbReference type="Proteomes" id="UP000286100"/>
    </source>
</evidence>
<evidence type="ECO:0000256" key="2">
    <source>
        <dbReference type="ARBA" id="ARBA00001933"/>
    </source>
</evidence>
<dbReference type="InterPro" id="IPR029066">
    <property type="entry name" value="PLP-binding_barrel"/>
</dbReference>
<feature type="binding site" evidence="8">
    <location>
        <position position="293"/>
    </location>
    <ligand>
        <name>substrate</name>
    </ligand>
</feature>
<evidence type="ECO:0000256" key="1">
    <source>
        <dbReference type="ARBA" id="ARBA00000316"/>
    </source>
</evidence>
<dbReference type="SUPFAM" id="SSF51419">
    <property type="entry name" value="PLP-binding barrel"/>
    <property type="match status" value="1"/>
</dbReference>
<dbReference type="SUPFAM" id="SSF50621">
    <property type="entry name" value="Alanine racemase C-terminal domain-like"/>
    <property type="match status" value="1"/>
</dbReference>
<evidence type="ECO:0000313" key="10">
    <source>
        <dbReference type="EMBL" id="RJF86148.1"/>
    </source>
</evidence>
<dbReference type="PANTHER" id="PTHR30511">
    <property type="entry name" value="ALANINE RACEMASE"/>
    <property type="match status" value="1"/>
</dbReference>
<sequence length="345" mass="36292">MCDSPLRLRLDRSALVHNWQWLDQRSGAAACGAAIKADGYGLGAGEVMRHLSGAGCRDFFVATWAEANALGSVAEGLSLSVFHGVRAEDMAAARAGRARPVLNTREQVQRWKDGGGGLCDVMVDTGMNRLGVAPVDIAAGLLDGLMVETLLSHLACADEDVPMNAAQCTDFAALKGRTGARRMSLANSAGICLGGGYAFDLTRPGLALYGGVPRMEAAGHIRQVATPEAQILQRRRVGAGGKVGYNATFIAERDMELAILNIGYADGYLRGFSGSGHALAGQVKLPVLGRVSMDLLIVNVDAAPDLGEGDWVSIGYDLPEAATASGLSQYELLTGLGPRFNRYWG</sequence>
<comment type="cofactor">
    <cofactor evidence="2 7">
        <name>pyridoxal 5'-phosphate</name>
        <dbReference type="ChEBI" id="CHEBI:597326"/>
    </cofactor>
</comment>
<dbReference type="InterPro" id="IPR020622">
    <property type="entry name" value="Ala_racemase_pyridoxalP-BS"/>
</dbReference>
<evidence type="ECO:0000256" key="5">
    <source>
        <dbReference type="ARBA" id="ARBA00022898"/>
    </source>
</evidence>
<keyword evidence="5 7" id="KW-0663">Pyridoxal phosphate</keyword>
<dbReference type="Gene3D" id="2.40.37.10">
    <property type="entry name" value="Lyase, Ornithine Decarboxylase, Chain A, domain 1"/>
    <property type="match status" value="1"/>
</dbReference>
<dbReference type="InterPro" id="IPR011079">
    <property type="entry name" value="Ala_racemase_C"/>
</dbReference>
<reference evidence="10 11" key="1">
    <citation type="submission" date="2018-09" db="EMBL/GenBank/DDBJ databases">
        <authorList>
            <person name="Zhu H."/>
        </authorList>
    </citation>
    <scope>NUCLEOTIDE SEQUENCE [LARGE SCALE GENOMIC DNA]</scope>
    <source>
        <strain evidence="10 11">K2R01-6</strain>
    </source>
</reference>
<dbReference type="EC" id="5.1.1.1" evidence="4"/>
<organism evidence="10 11">
    <name type="scientific">Sphingomonas cavernae</name>
    <dbReference type="NCBI Taxonomy" id="2320861"/>
    <lineage>
        <taxon>Bacteria</taxon>
        <taxon>Pseudomonadati</taxon>
        <taxon>Pseudomonadota</taxon>
        <taxon>Alphaproteobacteria</taxon>
        <taxon>Sphingomonadales</taxon>
        <taxon>Sphingomonadaceae</taxon>
        <taxon>Sphingomonas</taxon>
    </lineage>
</organism>
<comment type="catalytic activity">
    <reaction evidence="1">
        <text>L-alanine = D-alanine</text>
        <dbReference type="Rhea" id="RHEA:20249"/>
        <dbReference type="ChEBI" id="CHEBI:57416"/>
        <dbReference type="ChEBI" id="CHEBI:57972"/>
        <dbReference type="EC" id="5.1.1.1"/>
    </reaction>
</comment>
<evidence type="ECO:0000256" key="7">
    <source>
        <dbReference type="PIRSR" id="PIRSR600821-50"/>
    </source>
</evidence>
<feature type="binding site" evidence="8">
    <location>
        <position position="129"/>
    </location>
    <ligand>
        <name>substrate</name>
    </ligand>
</feature>
<dbReference type="PANTHER" id="PTHR30511:SF0">
    <property type="entry name" value="ALANINE RACEMASE, CATABOLIC-RELATED"/>
    <property type="match status" value="1"/>
</dbReference>
<evidence type="ECO:0000256" key="8">
    <source>
        <dbReference type="PIRSR" id="PIRSR600821-52"/>
    </source>
</evidence>
<keyword evidence="6 10" id="KW-0413">Isomerase</keyword>
<dbReference type="Pfam" id="PF00842">
    <property type="entry name" value="Ala_racemase_C"/>
    <property type="match status" value="1"/>
</dbReference>
<evidence type="ECO:0000256" key="3">
    <source>
        <dbReference type="ARBA" id="ARBA00007880"/>
    </source>
</evidence>
<dbReference type="InterPro" id="IPR009006">
    <property type="entry name" value="Ala_racemase/Decarboxylase_C"/>
</dbReference>
<dbReference type="PROSITE" id="PS00395">
    <property type="entry name" value="ALANINE_RACEMASE"/>
    <property type="match status" value="1"/>
</dbReference>
<dbReference type="PRINTS" id="PR00992">
    <property type="entry name" value="ALARACEMASE"/>
</dbReference>
<evidence type="ECO:0000259" key="9">
    <source>
        <dbReference type="SMART" id="SM01005"/>
    </source>
</evidence>
<evidence type="ECO:0000256" key="4">
    <source>
        <dbReference type="ARBA" id="ARBA00013089"/>
    </source>
</evidence>
<dbReference type="RefSeq" id="WP_119765583.1">
    <property type="nucleotide sequence ID" value="NZ_QYUM01000004.1"/>
</dbReference>
<dbReference type="SMART" id="SM01005">
    <property type="entry name" value="Ala_racemase_C"/>
    <property type="match status" value="1"/>
</dbReference>
<feature type="modified residue" description="N6-(pyridoxal phosphate)lysine" evidence="7">
    <location>
        <position position="36"/>
    </location>
</feature>
<proteinExistence type="inferred from homology"/>
<dbReference type="GO" id="GO:0030632">
    <property type="term" value="P:D-alanine biosynthetic process"/>
    <property type="evidence" value="ECO:0007669"/>
    <property type="project" value="TreeGrafter"/>
</dbReference>
<accession>A0A418W816</accession>
<keyword evidence="11" id="KW-1185">Reference proteome</keyword>
<dbReference type="Pfam" id="PF01168">
    <property type="entry name" value="Ala_racemase_N"/>
    <property type="match status" value="1"/>
</dbReference>
<protein>
    <recommendedName>
        <fullName evidence="4">alanine racemase</fullName>
        <ecNumber evidence="4">5.1.1.1</ecNumber>
    </recommendedName>
</protein>
<gene>
    <name evidence="10" type="primary">alr</name>
    <name evidence="10" type="ORF">D3876_16645</name>
</gene>
<name>A0A418W816_9SPHN</name>
<dbReference type="NCBIfam" id="TIGR00492">
    <property type="entry name" value="alr"/>
    <property type="match status" value="1"/>
</dbReference>